<organism evidence="3">
    <name type="scientific">marine sediment metagenome</name>
    <dbReference type="NCBI Taxonomy" id="412755"/>
    <lineage>
        <taxon>unclassified sequences</taxon>
        <taxon>metagenomes</taxon>
        <taxon>ecological metagenomes</taxon>
    </lineage>
</organism>
<keyword evidence="1" id="KW-0472">Membrane</keyword>
<dbReference type="Pfam" id="PF13240">
    <property type="entry name" value="Zn_Ribbon_1"/>
    <property type="match status" value="1"/>
</dbReference>
<feature type="transmembrane region" description="Helical" evidence="1">
    <location>
        <begin position="205"/>
        <end position="225"/>
    </location>
</feature>
<dbReference type="EMBL" id="LAZR01014900">
    <property type="protein sequence ID" value="KKM15472.1"/>
    <property type="molecule type" value="Genomic_DNA"/>
</dbReference>
<accession>A0A0F9HJY5</accession>
<gene>
    <name evidence="3" type="ORF">LCGC14_1695760</name>
</gene>
<sequence>MANPFKGEYKYCTKCGSRIRKDSRFCIECGTEFFLGLENERAVNLKQNKGRKRDISNLSNKKKILILIFVLIFGIGQFIFIFLGQSKLIWKYNGLLSGTSPWGGVLTINIPSNPSSSNKYVIEASGTFAYVGSGEHGNVTFIHVDSNQIFFFEYDIGSGPFIATEYDRKTWTLPPGEYTIIWHSSTMNPHFELWAVGIFFPNDDIAIPVSGLSALFCAIGVIYLISKIRKNSQ</sequence>
<comment type="caution">
    <text evidence="3">The sequence shown here is derived from an EMBL/GenBank/DDBJ whole genome shotgun (WGS) entry which is preliminary data.</text>
</comment>
<evidence type="ECO:0000259" key="2">
    <source>
        <dbReference type="Pfam" id="PF13240"/>
    </source>
</evidence>
<reference evidence="3" key="1">
    <citation type="journal article" date="2015" name="Nature">
        <title>Complex archaea that bridge the gap between prokaryotes and eukaryotes.</title>
        <authorList>
            <person name="Spang A."/>
            <person name="Saw J.H."/>
            <person name="Jorgensen S.L."/>
            <person name="Zaremba-Niedzwiedzka K."/>
            <person name="Martijn J."/>
            <person name="Lind A.E."/>
            <person name="van Eijk R."/>
            <person name="Schleper C."/>
            <person name="Guy L."/>
            <person name="Ettema T.J."/>
        </authorList>
    </citation>
    <scope>NUCLEOTIDE SEQUENCE</scope>
</reference>
<evidence type="ECO:0000256" key="1">
    <source>
        <dbReference type="SAM" id="Phobius"/>
    </source>
</evidence>
<feature type="domain" description="Zinc-ribbon" evidence="2">
    <location>
        <begin position="11"/>
        <end position="32"/>
    </location>
</feature>
<proteinExistence type="predicted"/>
<keyword evidence="1" id="KW-1133">Transmembrane helix</keyword>
<dbReference type="InterPro" id="IPR026870">
    <property type="entry name" value="Zinc_ribbon_dom"/>
</dbReference>
<feature type="transmembrane region" description="Helical" evidence="1">
    <location>
        <begin position="64"/>
        <end position="83"/>
    </location>
</feature>
<protein>
    <recommendedName>
        <fullName evidence="2">Zinc-ribbon domain-containing protein</fullName>
    </recommendedName>
</protein>
<evidence type="ECO:0000313" key="3">
    <source>
        <dbReference type="EMBL" id="KKM15472.1"/>
    </source>
</evidence>
<name>A0A0F9HJY5_9ZZZZ</name>
<keyword evidence="1" id="KW-0812">Transmembrane</keyword>
<dbReference type="AlphaFoldDB" id="A0A0F9HJY5"/>